<dbReference type="EMBL" id="FMUI01000003">
    <property type="protein sequence ID" value="SCX43479.1"/>
    <property type="molecule type" value="Genomic_DNA"/>
</dbReference>
<dbReference type="Pfam" id="PF09584">
    <property type="entry name" value="Phageshock_PspD"/>
    <property type="match status" value="1"/>
</dbReference>
<organism evidence="1 2">
    <name type="scientific">Kosakonia sacchari</name>
    <dbReference type="NCBI Taxonomy" id="1158459"/>
    <lineage>
        <taxon>Bacteria</taxon>
        <taxon>Pseudomonadati</taxon>
        <taxon>Pseudomonadota</taxon>
        <taxon>Gammaproteobacteria</taxon>
        <taxon>Enterobacterales</taxon>
        <taxon>Enterobacteriaceae</taxon>
        <taxon>Kosakonia</taxon>
    </lineage>
</organism>
<gene>
    <name evidence="1" type="ORF">SAMN02927897_01232</name>
</gene>
<comment type="caution">
    <text evidence="1">The sequence shown here is derived from an EMBL/GenBank/DDBJ whole genome shotgun (WGS) entry which is preliminary data.</text>
</comment>
<dbReference type="GeneID" id="23844432"/>
<dbReference type="AlphaFoldDB" id="A0A1G4XQI9"/>
<dbReference type="InterPro" id="IPR014321">
    <property type="entry name" value="Phageshock_PspD"/>
</dbReference>
<reference evidence="1 2" key="1">
    <citation type="submission" date="2016-10" db="EMBL/GenBank/DDBJ databases">
        <authorList>
            <person name="Varghese N."/>
            <person name="Submissions S."/>
        </authorList>
    </citation>
    <scope>NUCLEOTIDE SEQUENCE [LARGE SCALE GENOMIC DNA]</scope>
    <source>
        <strain evidence="1 2">CGMCC 1.12102</strain>
    </source>
</reference>
<accession>A0A1G4XQI9</accession>
<name>A0A1G4XQI9_9ENTR</name>
<evidence type="ECO:0000313" key="1">
    <source>
        <dbReference type="EMBL" id="SCX43479.1"/>
    </source>
</evidence>
<protein>
    <submittedName>
        <fullName evidence="1">Phage shock protein D</fullName>
    </submittedName>
</protein>
<dbReference type="RefSeq" id="WP_017457211.1">
    <property type="nucleotide sequence ID" value="NZ_CP016337.1"/>
</dbReference>
<dbReference type="NCBIfam" id="TIGR02979">
    <property type="entry name" value="phageshock_pspD"/>
    <property type="match status" value="1"/>
</dbReference>
<proteinExistence type="predicted"/>
<sequence>MNQRWQQIHRNVKPGLQIVGKLALLSALRFGPAGVAGWAVKSVARRPVKLLLAFALEPLLKRAANKFSRRFMSQNEIK</sequence>
<dbReference type="NCBIfam" id="NF007795">
    <property type="entry name" value="PRK10497.1"/>
    <property type="match status" value="1"/>
</dbReference>
<dbReference type="Proteomes" id="UP000183569">
    <property type="component" value="Unassembled WGS sequence"/>
</dbReference>
<evidence type="ECO:0000313" key="2">
    <source>
        <dbReference type="Proteomes" id="UP000183569"/>
    </source>
</evidence>